<proteinExistence type="predicted"/>
<name>A0ABY6CPS6_9BACT</name>
<accession>A0ABY6CPS6</accession>
<gene>
    <name evidence="1" type="ORF">N6H18_00875</name>
</gene>
<dbReference type="EMBL" id="CP106679">
    <property type="protein sequence ID" value="UXP32529.1"/>
    <property type="molecule type" value="Genomic_DNA"/>
</dbReference>
<protein>
    <recommendedName>
        <fullName evidence="3">DUF2383 domain-containing protein</fullName>
    </recommendedName>
</protein>
<dbReference type="RefSeq" id="WP_262309964.1">
    <property type="nucleotide sequence ID" value="NZ_CP106679.1"/>
</dbReference>
<evidence type="ECO:0008006" key="3">
    <source>
        <dbReference type="Google" id="ProtNLM"/>
    </source>
</evidence>
<evidence type="ECO:0000313" key="2">
    <source>
        <dbReference type="Proteomes" id="UP001065174"/>
    </source>
</evidence>
<evidence type="ECO:0000313" key="1">
    <source>
        <dbReference type="EMBL" id="UXP32529.1"/>
    </source>
</evidence>
<reference evidence="1" key="1">
    <citation type="submission" date="2022-09" db="EMBL/GenBank/DDBJ databases">
        <title>Comparative genomics and taxonomic characterization of three novel marine species of genus Reichenbachiella exhibiting antioxidant and polysaccharide degradation activities.</title>
        <authorList>
            <person name="Muhammad N."/>
            <person name="Lee Y.-J."/>
            <person name="Ko J."/>
            <person name="Kim S.-G."/>
        </authorList>
    </citation>
    <scope>NUCLEOTIDE SEQUENCE</scope>
    <source>
        <strain evidence="1">BKB1-1</strain>
    </source>
</reference>
<dbReference type="Proteomes" id="UP001065174">
    <property type="component" value="Chromosome"/>
</dbReference>
<keyword evidence="2" id="KW-1185">Reference proteome</keyword>
<sequence>MKIQQHQELSDIEELIAQLVITRRIYELAFLHIEDSHIRSILHESARKKELQSVEIYRAYQFTWDYFHTHLGVQKMIEKAGFSAIEHVQRANREEILNLCRQSELDLSKACSRVLENSNSDIHKFILSNHKKDNNRRLKTLNSLLEKVA</sequence>
<organism evidence="1 2">
    <name type="scientific">Reichenbachiella agarivorans</name>
    <dbReference type="NCBI Taxonomy" id="2979464"/>
    <lineage>
        <taxon>Bacteria</taxon>
        <taxon>Pseudomonadati</taxon>
        <taxon>Bacteroidota</taxon>
        <taxon>Cytophagia</taxon>
        <taxon>Cytophagales</taxon>
        <taxon>Reichenbachiellaceae</taxon>
        <taxon>Reichenbachiella</taxon>
    </lineage>
</organism>